<protein>
    <submittedName>
        <fullName evidence="1">Uncharacterized protein</fullName>
    </submittedName>
</protein>
<reference evidence="1" key="1">
    <citation type="journal article" date="2023" name="Mol. Phylogenet. Evol.">
        <title>Genome-scale phylogeny and comparative genomics of the fungal order Sordariales.</title>
        <authorList>
            <person name="Hensen N."/>
            <person name="Bonometti L."/>
            <person name="Westerberg I."/>
            <person name="Brannstrom I.O."/>
            <person name="Guillou S."/>
            <person name="Cros-Aarteil S."/>
            <person name="Calhoun S."/>
            <person name="Haridas S."/>
            <person name="Kuo A."/>
            <person name="Mondo S."/>
            <person name="Pangilinan J."/>
            <person name="Riley R."/>
            <person name="LaButti K."/>
            <person name="Andreopoulos B."/>
            <person name="Lipzen A."/>
            <person name="Chen C."/>
            <person name="Yan M."/>
            <person name="Daum C."/>
            <person name="Ng V."/>
            <person name="Clum A."/>
            <person name="Steindorff A."/>
            <person name="Ohm R.A."/>
            <person name="Martin F."/>
            <person name="Silar P."/>
            <person name="Natvig D.O."/>
            <person name="Lalanne C."/>
            <person name="Gautier V."/>
            <person name="Ament-Velasquez S.L."/>
            <person name="Kruys A."/>
            <person name="Hutchinson M.I."/>
            <person name="Powell A.J."/>
            <person name="Barry K."/>
            <person name="Miller A.N."/>
            <person name="Grigoriev I.V."/>
            <person name="Debuchy R."/>
            <person name="Gladieux P."/>
            <person name="Hiltunen Thoren M."/>
            <person name="Johannesson H."/>
        </authorList>
    </citation>
    <scope>NUCLEOTIDE SEQUENCE</scope>
    <source>
        <strain evidence="1">CBS 757.83</strain>
    </source>
</reference>
<evidence type="ECO:0000313" key="1">
    <source>
        <dbReference type="EMBL" id="KAK4105828.1"/>
    </source>
</evidence>
<sequence length="163" mass="16927">MADFPKLIPAFTLRVAIAPPQAISDTLNFVRFLAPGGSIASDPSYPVQLNAALEHGADFITLHPGGRHVCLDVQSLARDAGTGTPLRLTYRGKIATTGAAGRVLRGEDGAGTTSFGEACDEFEVGGGTELAVLGEKVFVGSGRFVIEPGKPVIVEYKVSEVSG</sequence>
<comment type="caution">
    <text evidence="1">The sequence shown here is derived from an EMBL/GenBank/DDBJ whole genome shotgun (WGS) entry which is preliminary data.</text>
</comment>
<organism evidence="1 2">
    <name type="scientific">Parathielavia hyrcaniae</name>
    <dbReference type="NCBI Taxonomy" id="113614"/>
    <lineage>
        <taxon>Eukaryota</taxon>
        <taxon>Fungi</taxon>
        <taxon>Dikarya</taxon>
        <taxon>Ascomycota</taxon>
        <taxon>Pezizomycotina</taxon>
        <taxon>Sordariomycetes</taxon>
        <taxon>Sordariomycetidae</taxon>
        <taxon>Sordariales</taxon>
        <taxon>Chaetomiaceae</taxon>
        <taxon>Parathielavia</taxon>
    </lineage>
</organism>
<dbReference type="Proteomes" id="UP001305647">
    <property type="component" value="Unassembled WGS sequence"/>
</dbReference>
<keyword evidence="2" id="KW-1185">Reference proteome</keyword>
<name>A0AAN6Q922_9PEZI</name>
<accession>A0AAN6Q922</accession>
<reference evidence="1" key="2">
    <citation type="submission" date="2023-05" db="EMBL/GenBank/DDBJ databases">
        <authorList>
            <consortium name="Lawrence Berkeley National Laboratory"/>
            <person name="Steindorff A."/>
            <person name="Hensen N."/>
            <person name="Bonometti L."/>
            <person name="Westerberg I."/>
            <person name="Brannstrom I.O."/>
            <person name="Guillou S."/>
            <person name="Cros-Aarteil S."/>
            <person name="Calhoun S."/>
            <person name="Haridas S."/>
            <person name="Kuo A."/>
            <person name="Mondo S."/>
            <person name="Pangilinan J."/>
            <person name="Riley R."/>
            <person name="Labutti K."/>
            <person name="Andreopoulos B."/>
            <person name="Lipzen A."/>
            <person name="Chen C."/>
            <person name="Yanf M."/>
            <person name="Daum C."/>
            <person name="Ng V."/>
            <person name="Clum A."/>
            <person name="Ohm R."/>
            <person name="Martin F."/>
            <person name="Silar P."/>
            <person name="Natvig D."/>
            <person name="Lalanne C."/>
            <person name="Gautier V."/>
            <person name="Ament-Velasquez S.L."/>
            <person name="Kruys A."/>
            <person name="Hutchinson M.I."/>
            <person name="Powell A.J."/>
            <person name="Barry K."/>
            <person name="Miller A.N."/>
            <person name="Grigoriev I.V."/>
            <person name="Debuchy R."/>
            <person name="Gladieux P."/>
            <person name="Thoren M.H."/>
            <person name="Johannesson H."/>
        </authorList>
    </citation>
    <scope>NUCLEOTIDE SEQUENCE</scope>
    <source>
        <strain evidence="1">CBS 757.83</strain>
    </source>
</reference>
<dbReference type="AlphaFoldDB" id="A0AAN6Q922"/>
<dbReference type="Pfam" id="PF11578">
    <property type="entry name" value="DUF3237"/>
    <property type="match status" value="1"/>
</dbReference>
<dbReference type="Gene3D" id="2.40.160.20">
    <property type="match status" value="1"/>
</dbReference>
<evidence type="ECO:0000313" key="2">
    <source>
        <dbReference type="Proteomes" id="UP001305647"/>
    </source>
</evidence>
<proteinExistence type="predicted"/>
<gene>
    <name evidence="1" type="ORF">N658DRAFT_483237</name>
</gene>
<dbReference type="EMBL" id="MU863625">
    <property type="protein sequence ID" value="KAK4105828.1"/>
    <property type="molecule type" value="Genomic_DNA"/>
</dbReference>